<organism evidence="2 3">
    <name type="scientific">Corynebacterium yudongzhengii</name>
    <dbReference type="NCBI Taxonomy" id="2080740"/>
    <lineage>
        <taxon>Bacteria</taxon>
        <taxon>Bacillati</taxon>
        <taxon>Actinomycetota</taxon>
        <taxon>Actinomycetes</taxon>
        <taxon>Mycobacteriales</taxon>
        <taxon>Corynebacteriaceae</taxon>
        <taxon>Corynebacterium</taxon>
    </lineage>
</organism>
<evidence type="ECO:0000256" key="1">
    <source>
        <dbReference type="SAM" id="Phobius"/>
    </source>
</evidence>
<feature type="transmembrane region" description="Helical" evidence="1">
    <location>
        <begin position="25"/>
        <end position="50"/>
    </location>
</feature>
<dbReference type="AlphaFoldDB" id="A0A2U1T9C0"/>
<proteinExistence type="predicted"/>
<keyword evidence="1" id="KW-0812">Transmembrane</keyword>
<dbReference type="Proteomes" id="UP000244989">
    <property type="component" value="Unassembled WGS sequence"/>
</dbReference>
<dbReference type="InterPro" id="IPR019675">
    <property type="entry name" value="DUF2550"/>
</dbReference>
<dbReference type="KEGG" id="cyz:C3B44_06785"/>
<comment type="caution">
    <text evidence="2">The sequence shown here is derived from an EMBL/GenBank/DDBJ whole genome shotgun (WGS) entry which is preliminary data.</text>
</comment>
<evidence type="ECO:0000313" key="3">
    <source>
        <dbReference type="Proteomes" id="UP000244989"/>
    </source>
</evidence>
<dbReference type="Pfam" id="PF10739">
    <property type="entry name" value="DUF2550"/>
    <property type="match status" value="1"/>
</dbReference>
<dbReference type="EMBL" id="QEEZ01000002">
    <property type="protein sequence ID" value="PWC02601.1"/>
    <property type="molecule type" value="Genomic_DNA"/>
</dbReference>
<evidence type="ECO:0000313" key="2">
    <source>
        <dbReference type="EMBL" id="PWC02601.1"/>
    </source>
</evidence>
<keyword evidence="1" id="KW-1133">Transmembrane helix</keyword>
<name>A0A2U1T9C0_9CORY</name>
<reference evidence="3" key="1">
    <citation type="submission" date="2018-04" db="EMBL/GenBank/DDBJ databases">
        <authorList>
            <person name="Liu S."/>
            <person name="Wang Z."/>
            <person name="Li J."/>
        </authorList>
    </citation>
    <scope>NUCLEOTIDE SEQUENCE [LARGE SCALE GENOMIC DNA]</scope>
    <source>
        <strain evidence="3">2189</strain>
    </source>
</reference>
<accession>A0A2U1T9C0</accession>
<gene>
    <name evidence="2" type="ORF">DF222_01255</name>
</gene>
<protein>
    <submittedName>
        <fullName evidence="2">DUF2550 domain-containing protein</fullName>
    </submittedName>
</protein>
<sequence>MYGVGPVALYRAVVFKYPQSRKKGLSVTVVTVIISVVVVLAVCLAGWRFFFVRSHGVPALVRSLPSESSEDFRHGVMSYHGDYLEFHKLRSLLPRPDLALHRTHTELRGHRRADDEDPEILAPHYIIIELACGSDRYEMAMAPASAKAVVSWVESAPSERKERIDHKSLLMKAARKRKR</sequence>
<keyword evidence="1" id="KW-0472">Membrane</keyword>
<keyword evidence="3" id="KW-1185">Reference proteome</keyword>